<reference evidence="2" key="1">
    <citation type="submission" date="2019-09" db="EMBL/GenBank/DDBJ databases">
        <title>Draft genome information of white flower Hibiscus syriacus.</title>
        <authorList>
            <person name="Kim Y.-M."/>
        </authorList>
    </citation>
    <scope>NUCLEOTIDE SEQUENCE [LARGE SCALE GENOMIC DNA]</scope>
    <source>
        <strain evidence="2">YM2019G1</strain>
    </source>
</reference>
<proteinExistence type="predicted"/>
<name>A0A6A3B8H8_HIBSY</name>
<dbReference type="PANTHER" id="PTHR31956">
    <property type="entry name" value="NON-SPECIFIC PHOSPHOLIPASE C4-RELATED"/>
    <property type="match status" value="1"/>
</dbReference>
<gene>
    <name evidence="2" type="ORF">F3Y22_tig00110260pilonHSYRG00061</name>
</gene>
<dbReference type="Proteomes" id="UP000436088">
    <property type="component" value="Unassembled WGS sequence"/>
</dbReference>
<evidence type="ECO:0000313" key="2">
    <source>
        <dbReference type="EMBL" id="KAE8712197.1"/>
    </source>
</evidence>
<dbReference type="AlphaFoldDB" id="A0A6A3B8H8"/>
<comment type="caution">
    <text evidence="2">The sequence shown here is derived from an EMBL/GenBank/DDBJ whole genome shotgun (WGS) entry which is preliminary data.</text>
</comment>
<evidence type="ECO:0000313" key="3">
    <source>
        <dbReference type="Proteomes" id="UP000436088"/>
    </source>
</evidence>
<dbReference type="PANTHER" id="PTHR31956:SF26">
    <property type="entry name" value="NON-SPECIFIC PHOSPHOLIPASE C2"/>
    <property type="match status" value="1"/>
</dbReference>
<dbReference type="EMBL" id="VEPZ02000900">
    <property type="protein sequence ID" value="KAE8712197.1"/>
    <property type="molecule type" value="Genomic_DNA"/>
</dbReference>
<dbReference type="InterPro" id="IPR007312">
    <property type="entry name" value="Phosphoesterase"/>
</dbReference>
<organism evidence="2 3">
    <name type="scientific">Hibiscus syriacus</name>
    <name type="common">Rose of Sharon</name>
    <dbReference type="NCBI Taxonomy" id="106335"/>
    <lineage>
        <taxon>Eukaryota</taxon>
        <taxon>Viridiplantae</taxon>
        <taxon>Streptophyta</taxon>
        <taxon>Embryophyta</taxon>
        <taxon>Tracheophyta</taxon>
        <taxon>Spermatophyta</taxon>
        <taxon>Magnoliopsida</taxon>
        <taxon>eudicotyledons</taxon>
        <taxon>Gunneridae</taxon>
        <taxon>Pentapetalae</taxon>
        <taxon>rosids</taxon>
        <taxon>malvids</taxon>
        <taxon>Malvales</taxon>
        <taxon>Malvaceae</taxon>
        <taxon>Malvoideae</taxon>
        <taxon>Hibiscus</taxon>
    </lineage>
</organism>
<keyword evidence="3" id="KW-1185">Reference proteome</keyword>
<accession>A0A6A3B8H8</accession>
<sequence length="207" mass="23176">MALSGTLCPPLIPTRRGCSSRIKAQFVDSDPGHSFEAIREHIFGSNNASANPPPMNGFTQQASSMNGFDPEMVAAYKSLVSKFAPNRLYVHSATSSGATINIPSLLIKAYPERKIFKNLDDAGISWGIYYQNIPSTLFYKNLRKLKCLFNFRPYGLSFKKHAKEGKLPGYVVVEQRYVDTKVEPANDDHPSHDVYEGQMFVKEVYES</sequence>
<evidence type="ECO:0000256" key="1">
    <source>
        <dbReference type="ARBA" id="ARBA00022801"/>
    </source>
</evidence>
<dbReference type="GO" id="GO:0016788">
    <property type="term" value="F:hydrolase activity, acting on ester bonds"/>
    <property type="evidence" value="ECO:0007669"/>
    <property type="project" value="InterPro"/>
</dbReference>
<keyword evidence="1" id="KW-0378">Hydrolase</keyword>
<dbReference type="Pfam" id="PF04185">
    <property type="entry name" value="Phosphoesterase"/>
    <property type="match status" value="1"/>
</dbReference>
<protein>
    <submittedName>
        <fullName evidence="2">Non-specific phospholipase C2</fullName>
    </submittedName>
</protein>
<dbReference type="GO" id="GO:0009395">
    <property type="term" value="P:phospholipid catabolic process"/>
    <property type="evidence" value="ECO:0007669"/>
    <property type="project" value="TreeGrafter"/>
</dbReference>